<dbReference type="AlphaFoldDB" id="A0A655E260"/>
<protein>
    <submittedName>
        <fullName evidence="1">Uncharacterized protein</fullName>
    </submittedName>
</protein>
<organism evidence="1 2">
    <name type="scientific">Salmonella enterica subsp. enterica serovar Bovismorbificans</name>
    <dbReference type="NCBI Taxonomy" id="58097"/>
    <lineage>
        <taxon>Bacteria</taxon>
        <taxon>Pseudomonadati</taxon>
        <taxon>Pseudomonadota</taxon>
        <taxon>Gammaproteobacteria</taxon>
        <taxon>Enterobacterales</taxon>
        <taxon>Enterobacteriaceae</taxon>
        <taxon>Salmonella</taxon>
    </lineage>
</organism>
<dbReference type="Proteomes" id="UP000039541">
    <property type="component" value="Unassembled WGS sequence"/>
</dbReference>
<proteinExistence type="predicted"/>
<gene>
    <name evidence="1" type="ORF">ERS008202_03984</name>
</gene>
<reference evidence="1 2" key="1">
    <citation type="submission" date="2015-03" db="EMBL/GenBank/DDBJ databases">
        <authorList>
            <consortium name="Pathogen Informatics"/>
        </authorList>
    </citation>
    <scope>NUCLEOTIDE SEQUENCE [LARGE SCALE GENOMIC DNA]</scope>
    <source>
        <strain evidence="1 2">3476</strain>
    </source>
</reference>
<accession>A0A655E260</accession>
<evidence type="ECO:0000313" key="2">
    <source>
        <dbReference type="Proteomes" id="UP000039541"/>
    </source>
</evidence>
<sequence>MFKLKIVSAAVTGGNHADVIAQYLNRQRMSRIANQQHAAGQFRHGDNLPYDTFVANDRLTFIYAINAAFIDNDLIAVRIVNR</sequence>
<name>A0A655E260_SALET</name>
<evidence type="ECO:0000313" key="1">
    <source>
        <dbReference type="EMBL" id="CNU97484.1"/>
    </source>
</evidence>
<dbReference type="EMBL" id="CQPC01000071">
    <property type="protein sequence ID" value="CNU97484.1"/>
    <property type="molecule type" value="Genomic_DNA"/>
</dbReference>